<keyword evidence="1" id="KW-1133">Transmembrane helix</keyword>
<keyword evidence="1" id="KW-0812">Transmembrane</keyword>
<evidence type="ECO:0000256" key="1">
    <source>
        <dbReference type="SAM" id="Phobius"/>
    </source>
</evidence>
<organism evidence="2 3">
    <name type="scientific">Nocardioides albus</name>
    <dbReference type="NCBI Taxonomy" id="1841"/>
    <lineage>
        <taxon>Bacteria</taxon>
        <taxon>Bacillati</taxon>
        <taxon>Actinomycetota</taxon>
        <taxon>Actinomycetes</taxon>
        <taxon>Propionibacteriales</taxon>
        <taxon>Nocardioidaceae</taxon>
        <taxon>Nocardioides</taxon>
    </lineage>
</organism>
<dbReference type="Proteomes" id="UP000577707">
    <property type="component" value="Unassembled WGS sequence"/>
</dbReference>
<proteinExistence type="predicted"/>
<evidence type="ECO:0000313" key="3">
    <source>
        <dbReference type="Proteomes" id="UP000577707"/>
    </source>
</evidence>
<name>A0A7W5A7F5_9ACTN</name>
<dbReference type="AlphaFoldDB" id="A0A7W5A7F5"/>
<reference evidence="2 3" key="1">
    <citation type="submission" date="2020-08" db="EMBL/GenBank/DDBJ databases">
        <title>Genomic Encyclopedia of Type Strains, Phase III (KMG-III): the genomes of soil and plant-associated and newly described type strains.</title>
        <authorList>
            <person name="Whitman W."/>
        </authorList>
    </citation>
    <scope>NUCLEOTIDE SEQUENCE [LARGE SCALE GENOMIC DNA]</scope>
    <source>
        <strain evidence="2 3">CECT 3302</strain>
    </source>
</reference>
<sequence>MDAAARDNYPNLVLLCTAHHQMVDKGPRAREFTEAMLLAWKKEAEHELREKFDGIDRYTYEDVQGMIALATAEGTEAIMSGIGELGSKVDSATAEVLTVLYAQFTDKRRDYEVAAMLNVASERLASGGFADTVEVLDQASYRLANLEDHVTVFDVAVSGLERFRLDDFATAVDRAGSAARAIEAGSGNASSMSHVNAPQVQATPHPYSDRWQYAVASTTKPRIDRMHLFLLGVLLGVVLSVAVAWAVVRITQAP</sequence>
<comment type="caution">
    <text evidence="2">The sequence shown here is derived from an EMBL/GenBank/DDBJ whole genome shotgun (WGS) entry which is preliminary data.</text>
</comment>
<accession>A0A7W5A7F5</accession>
<evidence type="ECO:0000313" key="2">
    <source>
        <dbReference type="EMBL" id="MBB3090799.1"/>
    </source>
</evidence>
<keyword evidence="1" id="KW-0472">Membrane</keyword>
<gene>
    <name evidence="2" type="ORF">FHS12_003761</name>
</gene>
<keyword evidence="3" id="KW-1185">Reference proteome</keyword>
<dbReference type="EMBL" id="JACHXG010000008">
    <property type="protein sequence ID" value="MBB3090799.1"/>
    <property type="molecule type" value="Genomic_DNA"/>
</dbReference>
<feature type="transmembrane region" description="Helical" evidence="1">
    <location>
        <begin position="228"/>
        <end position="248"/>
    </location>
</feature>
<protein>
    <submittedName>
        <fullName evidence="2">Uncharacterized protein</fullName>
    </submittedName>
</protein>